<organism evidence="2 3">
    <name type="scientific">Talaromyces atroroseus</name>
    <dbReference type="NCBI Taxonomy" id="1441469"/>
    <lineage>
        <taxon>Eukaryota</taxon>
        <taxon>Fungi</taxon>
        <taxon>Dikarya</taxon>
        <taxon>Ascomycota</taxon>
        <taxon>Pezizomycotina</taxon>
        <taxon>Eurotiomycetes</taxon>
        <taxon>Eurotiomycetidae</taxon>
        <taxon>Eurotiales</taxon>
        <taxon>Trichocomaceae</taxon>
        <taxon>Talaromyces</taxon>
        <taxon>Talaromyces sect. Trachyspermi</taxon>
    </lineage>
</organism>
<feature type="region of interest" description="Disordered" evidence="1">
    <location>
        <begin position="143"/>
        <end position="203"/>
    </location>
</feature>
<proteinExistence type="predicted"/>
<dbReference type="GeneID" id="31002956"/>
<evidence type="ECO:0000256" key="1">
    <source>
        <dbReference type="SAM" id="MobiDB-lite"/>
    </source>
</evidence>
<sequence length="374" mass="41234">MRRKRKIEDANGGVLGENADLRMMGSLTDTRVVGNTADSAMGEIANTRAQPLSPRTSEDPSTGETIELEYPFSSTPGSQAPGTENTRLFDDVLLGWSTVLNGGLEDTYGFDERHAEEIFGALRNTQPELSQQQQLSPISQAYPKVTSHPSFSQPTSSSNPPGIEPGYNERSLSPSSRTYTTQFSVQNSATTTPPPQMMPTDSGHNSQCVIACSQIICSLEKYQVDKLKVLDLILGIVKRVTERLDPLVNGQFGCPDTKCLALFNIIMYQLVEILEVGTADFLADTSDAQRPLSSELLEAGFHELDFSGLGLGYKDQERFRSQIILEVLRPVFKIMQKVLFISTNAGLDRDNGYQDRENRLKALVEKVKKRSGCL</sequence>
<feature type="compositionally biased region" description="Low complexity" evidence="1">
    <location>
        <begin position="147"/>
        <end position="161"/>
    </location>
</feature>
<feature type="compositionally biased region" description="Polar residues" evidence="1">
    <location>
        <begin position="170"/>
        <end position="189"/>
    </location>
</feature>
<name>A0A225B4J0_TALAT</name>
<gene>
    <name evidence="2" type="ORF">UA08_03201</name>
</gene>
<evidence type="ECO:0000313" key="2">
    <source>
        <dbReference type="EMBL" id="OKL60847.1"/>
    </source>
</evidence>
<dbReference type="EMBL" id="LFMY01000004">
    <property type="protein sequence ID" value="OKL60847.1"/>
    <property type="molecule type" value="Genomic_DNA"/>
</dbReference>
<dbReference type="AlphaFoldDB" id="A0A225B4J0"/>
<protein>
    <recommendedName>
        <fullName evidence="4">Aflatoxin regulatory protein domain-containing protein</fullName>
    </recommendedName>
</protein>
<comment type="caution">
    <text evidence="2">The sequence shown here is derived from an EMBL/GenBank/DDBJ whole genome shotgun (WGS) entry which is preliminary data.</text>
</comment>
<dbReference type="OrthoDB" id="2328572at2759"/>
<evidence type="ECO:0000313" key="3">
    <source>
        <dbReference type="Proteomes" id="UP000214365"/>
    </source>
</evidence>
<keyword evidence="3" id="KW-1185">Reference proteome</keyword>
<evidence type="ECO:0008006" key="4">
    <source>
        <dbReference type="Google" id="ProtNLM"/>
    </source>
</evidence>
<reference evidence="2 3" key="1">
    <citation type="submission" date="2015-06" db="EMBL/GenBank/DDBJ databases">
        <title>Talaromyces atroroseus IBT 11181 draft genome.</title>
        <authorList>
            <person name="Rasmussen K.B."/>
            <person name="Rasmussen S."/>
            <person name="Petersen B."/>
            <person name="Sicheritz-Ponten T."/>
            <person name="Mortensen U.H."/>
            <person name="Thrane U."/>
        </authorList>
    </citation>
    <scope>NUCLEOTIDE SEQUENCE [LARGE SCALE GENOMIC DNA]</scope>
    <source>
        <strain evidence="2 3">IBT 11181</strain>
    </source>
</reference>
<dbReference type="RefSeq" id="XP_020120968.1">
    <property type="nucleotide sequence ID" value="XM_020265475.1"/>
</dbReference>
<dbReference type="Proteomes" id="UP000214365">
    <property type="component" value="Unassembled WGS sequence"/>
</dbReference>
<accession>A0A225B4J0</accession>
<dbReference type="STRING" id="1441469.A0A225B4J0"/>